<dbReference type="InterPro" id="IPR011047">
    <property type="entry name" value="Quinoprotein_ADH-like_sf"/>
</dbReference>
<feature type="repeat" description="WD" evidence="3">
    <location>
        <begin position="554"/>
        <end position="593"/>
    </location>
</feature>
<dbReference type="EMBL" id="CAMXCT010006736">
    <property type="protein sequence ID" value="CAI4019210.1"/>
    <property type="molecule type" value="Genomic_DNA"/>
</dbReference>
<dbReference type="PROSITE" id="PS50082">
    <property type="entry name" value="WD_REPEATS_2"/>
    <property type="match status" value="4"/>
</dbReference>
<reference evidence="4" key="1">
    <citation type="submission" date="2022-10" db="EMBL/GenBank/DDBJ databases">
        <authorList>
            <person name="Chen Y."/>
            <person name="Dougan E. K."/>
            <person name="Chan C."/>
            <person name="Rhodes N."/>
            <person name="Thang M."/>
        </authorList>
    </citation>
    <scope>NUCLEOTIDE SEQUENCE</scope>
</reference>
<dbReference type="InterPro" id="IPR015943">
    <property type="entry name" value="WD40/YVTN_repeat-like_dom_sf"/>
</dbReference>
<dbReference type="SUPFAM" id="SSF50998">
    <property type="entry name" value="Quinoprotein alcohol dehydrogenase-like"/>
    <property type="match status" value="1"/>
</dbReference>
<dbReference type="OrthoDB" id="674604at2759"/>
<dbReference type="EMBL" id="CAMXCT030006736">
    <property type="protein sequence ID" value="CAL4806522.1"/>
    <property type="molecule type" value="Genomic_DNA"/>
</dbReference>
<gene>
    <name evidence="4" type="ORF">C1SCF055_LOCUS43724</name>
</gene>
<keyword evidence="7" id="KW-1185">Reference proteome</keyword>
<evidence type="ECO:0000313" key="7">
    <source>
        <dbReference type="Proteomes" id="UP001152797"/>
    </source>
</evidence>
<dbReference type="Pfam" id="PF00400">
    <property type="entry name" value="WD40"/>
    <property type="match status" value="4"/>
</dbReference>
<dbReference type="PANTHER" id="PTHR19848">
    <property type="entry name" value="WD40 REPEAT PROTEIN"/>
    <property type="match status" value="1"/>
</dbReference>
<reference evidence="5" key="2">
    <citation type="submission" date="2024-04" db="EMBL/GenBank/DDBJ databases">
        <authorList>
            <person name="Chen Y."/>
            <person name="Shah S."/>
            <person name="Dougan E. K."/>
            <person name="Thang M."/>
            <person name="Chan C."/>
        </authorList>
    </citation>
    <scope>NUCLEOTIDE SEQUENCE [LARGE SCALE GENOMIC DNA]</scope>
</reference>
<feature type="repeat" description="WD" evidence="3">
    <location>
        <begin position="74"/>
        <end position="110"/>
    </location>
</feature>
<protein>
    <submittedName>
        <fullName evidence="6">Uncharacterized WD repeat-containing protein alr3466</fullName>
    </submittedName>
</protein>
<evidence type="ECO:0000313" key="4">
    <source>
        <dbReference type="EMBL" id="CAI4019210.1"/>
    </source>
</evidence>
<organism evidence="4">
    <name type="scientific">Cladocopium goreaui</name>
    <dbReference type="NCBI Taxonomy" id="2562237"/>
    <lineage>
        <taxon>Eukaryota</taxon>
        <taxon>Sar</taxon>
        <taxon>Alveolata</taxon>
        <taxon>Dinophyceae</taxon>
        <taxon>Suessiales</taxon>
        <taxon>Symbiodiniaceae</taxon>
        <taxon>Cladocopium</taxon>
    </lineage>
</organism>
<keyword evidence="2" id="KW-0677">Repeat</keyword>
<accession>A0A9P1M5B5</accession>
<dbReference type="InterPro" id="IPR020472">
    <property type="entry name" value="WD40_PAC1"/>
</dbReference>
<keyword evidence="1 3" id="KW-0853">WD repeat</keyword>
<dbReference type="EMBL" id="CAMXCT020006736">
    <property type="protein sequence ID" value="CAL1172585.1"/>
    <property type="molecule type" value="Genomic_DNA"/>
</dbReference>
<feature type="repeat" description="WD" evidence="3">
    <location>
        <begin position="122"/>
        <end position="151"/>
    </location>
</feature>
<dbReference type="PRINTS" id="PR00320">
    <property type="entry name" value="GPROTEINBRPT"/>
</dbReference>
<dbReference type="PANTHER" id="PTHR19848:SF8">
    <property type="entry name" value="F-BOX AND WD REPEAT DOMAIN CONTAINING 7"/>
    <property type="match status" value="1"/>
</dbReference>
<dbReference type="InterPro" id="IPR019775">
    <property type="entry name" value="WD40_repeat_CS"/>
</dbReference>
<dbReference type="AlphaFoldDB" id="A0A9P1M5B5"/>
<name>A0A9P1M5B5_9DINO</name>
<dbReference type="PROSITE" id="PS50294">
    <property type="entry name" value="WD_REPEATS_REGION"/>
    <property type="match status" value="3"/>
</dbReference>
<proteinExistence type="predicted"/>
<dbReference type="Proteomes" id="UP001152797">
    <property type="component" value="Unassembled WGS sequence"/>
</dbReference>
<dbReference type="PROSITE" id="PS00678">
    <property type="entry name" value="WD_REPEATS_1"/>
    <property type="match status" value="2"/>
</dbReference>
<comment type="caution">
    <text evidence="4">The sequence shown here is derived from an EMBL/GenBank/DDBJ whole genome shotgun (WGS) entry which is preliminary data.</text>
</comment>
<dbReference type="InterPro" id="IPR001680">
    <property type="entry name" value="WD40_rpt"/>
</dbReference>
<dbReference type="Gene3D" id="2.130.10.10">
    <property type="entry name" value="YVTN repeat-like/Quinoprotein amine dehydrogenase"/>
    <property type="match status" value="3"/>
</dbReference>
<evidence type="ECO:0000256" key="1">
    <source>
        <dbReference type="ARBA" id="ARBA00022574"/>
    </source>
</evidence>
<evidence type="ECO:0000256" key="3">
    <source>
        <dbReference type="PROSITE-ProRule" id="PRU00221"/>
    </source>
</evidence>
<evidence type="ECO:0000256" key="2">
    <source>
        <dbReference type="ARBA" id="ARBA00022737"/>
    </source>
</evidence>
<feature type="repeat" description="WD" evidence="3">
    <location>
        <begin position="356"/>
        <end position="399"/>
    </location>
</feature>
<evidence type="ECO:0000313" key="5">
    <source>
        <dbReference type="EMBL" id="CAL1172585.1"/>
    </source>
</evidence>
<dbReference type="SMART" id="SM00320">
    <property type="entry name" value="WD40"/>
    <property type="match status" value="9"/>
</dbReference>
<sequence length="687" mass="76077">MTSIEFRPVCSYASPLSSQRTRRSVHGVSASCCMVLPQRGLLFAGLSDGKILVWESIDRNGGDRRAKESKPRVLEGHKGDVRSMIFVESLCQGVMITGASDRCIKMWDLSDPRINIPCVHSLYGHGGTVIALDYGLDLLLSSSTDGFLFVWRDSSPARLLRFPSYAVRQRLETGGSSKSKETWFLSISTREGETPLAFAGDSEGYVHIFKRCDLSQVNAFDKLFELLWKVKAHELGVSKIVAVPMESFLFTLSYDQKLKAMDSVSGQTVFQETNQCNTVFNSIAWDSTSQDVIVADNKGNLGFYNLIQETWITWKNVSDESILEVHLLPSKTRLLLLMPHSLQVLEILRGVKFKELKEHSGPVVSISSRSMNEGGVLYTAAMDNTIRMWDAETLECIKCIKEKKEEITAMIYLPRANVIITGHENSDLKMWSLDCEQAYLRTVTGQSVHENTISALIVVHVHGDSSVQPENTPTGFELVVAGSYDRLMSFWRVTLTSDSTAMAKFERVVHAHPDATDEILALGSSATTGALFSGGNEGIIRQWSLWGTVPEAELRGHEDAITCFAADGHFLYSGSADGTIRIWECTRKRQLKVLNLHEVTVQALLMLPDSGACISCAGGKVVIWQCDGDNEVTVIRSYEQPEDFRALHVRQQDLLAGCESGKIVSFPLPEEVAPAADEAMDEDNSGH</sequence>
<evidence type="ECO:0000313" key="6">
    <source>
        <dbReference type="EMBL" id="CAL4806522.1"/>
    </source>
</evidence>